<organism evidence="3 4">
    <name type="scientific">Corchorus capsularis</name>
    <name type="common">Jute</name>
    <dbReference type="NCBI Taxonomy" id="210143"/>
    <lineage>
        <taxon>Eukaryota</taxon>
        <taxon>Viridiplantae</taxon>
        <taxon>Streptophyta</taxon>
        <taxon>Embryophyta</taxon>
        <taxon>Tracheophyta</taxon>
        <taxon>Spermatophyta</taxon>
        <taxon>Magnoliopsida</taxon>
        <taxon>eudicotyledons</taxon>
        <taxon>Gunneridae</taxon>
        <taxon>Pentapetalae</taxon>
        <taxon>rosids</taxon>
        <taxon>malvids</taxon>
        <taxon>Malvales</taxon>
        <taxon>Malvaceae</taxon>
        <taxon>Grewioideae</taxon>
        <taxon>Apeibeae</taxon>
        <taxon>Corchorus</taxon>
    </lineage>
</organism>
<dbReference type="AlphaFoldDB" id="A0A1R3FWR4"/>
<proteinExistence type="inferred from homology"/>
<reference evidence="3 4" key="1">
    <citation type="submission" date="2013-09" db="EMBL/GenBank/DDBJ databases">
        <title>Corchorus capsularis genome sequencing.</title>
        <authorList>
            <person name="Alam M."/>
            <person name="Haque M.S."/>
            <person name="Islam M.S."/>
            <person name="Emdad E.M."/>
            <person name="Islam M.M."/>
            <person name="Ahmed B."/>
            <person name="Halim A."/>
            <person name="Hossen Q.M.M."/>
            <person name="Hossain M.Z."/>
            <person name="Ahmed R."/>
            <person name="Khan M.M."/>
            <person name="Islam R."/>
            <person name="Rashid M.M."/>
            <person name="Khan S.A."/>
            <person name="Rahman M.S."/>
            <person name="Alam M."/>
        </authorList>
    </citation>
    <scope>NUCLEOTIDE SEQUENCE [LARGE SCALE GENOMIC DNA]</scope>
    <source>
        <strain evidence="4">cv. CVL-1</strain>
        <tissue evidence="3">Whole seedling</tissue>
    </source>
</reference>
<dbReference type="Proteomes" id="UP000188268">
    <property type="component" value="Unassembled WGS sequence"/>
</dbReference>
<dbReference type="EMBL" id="AWWV01016260">
    <property type="protein sequence ID" value="OMO50170.1"/>
    <property type="molecule type" value="Genomic_DNA"/>
</dbReference>
<keyword evidence="3" id="KW-0378">Hydrolase</keyword>
<dbReference type="InterPro" id="IPR017853">
    <property type="entry name" value="GH"/>
</dbReference>
<dbReference type="Gene3D" id="3.20.20.80">
    <property type="entry name" value="Glycosidases"/>
    <property type="match status" value="1"/>
</dbReference>
<comment type="similarity">
    <text evidence="1 2">Belongs to the glycosyl hydrolase 1 family.</text>
</comment>
<evidence type="ECO:0000256" key="1">
    <source>
        <dbReference type="ARBA" id="ARBA00010838"/>
    </source>
</evidence>
<dbReference type="PRINTS" id="PR00131">
    <property type="entry name" value="GLHYDRLASE1"/>
</dbReference>
<name>A0A1R3FWR4_COCAP</name>
<evidence type="ECO:0000256" key="2">
    <source>
        <dbReference type="RuleBase" id="RU003690"/>
    </source>
</evidence>
<dbReference type="InterPro" id="IPR001360">
    <property type="entry name" value="Glyco_hydro_1"/>
</dbReference>
<evidence type="ECO:0000313" key="3">
    <source>
        <dbReference type="EMBL" id="OMO50170.1"/>
    </source>
</evidence>
<dbReference type="GO" id="GO:0008422">
    <property type="term" value="F:beta-glucosidase activity"/>
    <property type="evidence" value="ECO:0007669"/>
    <property type="project" value="TreeGrafter"/>
</dbReference>
<dbReference type="OMA" id="TENGKCH"/>
<dbReference type="PANTHER" id="PTHR10353:SF310">
    <property type="entry name" value="BETA-GLUCOSIDASE 42"/>
    <property type="match status" value="1"/>
</dbReference>
<gene>
    <name evidence="3" type="ORF">CCACVL1_30585</name>
</gene>
<dbReference type="PANTHER" id="PTHR10353">
    <property type="entry name" value="GLYCOSYL HYDROLASE"/>
    <property type="match status" value="1"/>
</dbReference>
<protein>
    <submittedName>
        <fullName evidence="3">Glycoside hydrolase, family 1</fullName>
    </submittedName>
</protein>
<accession>A0A1R3FWR4</accession>
<dbReference type="OrthoDB" id="65569at2759"/>
<dbReference type="STRING" id="210143.A0A1R3FWR4"/>
<feature type="non-terminal residue" evidence="3">
    <location>
        <position position="1"/>
    </location>
</feature>
<dbReference type="GO" id="GO:0005975">
    <property type="term" value="P:carbohydrate metabolic process"/>
    <property type="evidence" value="ECO:0007669"/>
    <property type="project" value="InterPro"/>
</dbReference>
<dbReference type="Pfam" id="PF00232">
    <property type="entry name" value="Glyco_hydro_1"/>
    <property type="match status" value="1"/>
</dbReference>
<dbReference type="Gramene" id="OMO50170">
    <property type="protein sequence ID" value="OMO50170"/>
    <property type="gene ID" value="CCACVL1_30585"/>
</dbReference>
<dbReference type="SUPFAM" id="SSF51445">
    <property type="entry name" value="(Trans)glycosidases"/>
    <property type="match status" value="1"/>
</dbReference>
<evidence type="ECO:0000313" key="4">
    <source>
        <dbReference type="Proteomes" id="UP000188268"/>
    </source>
</evidence>
<comment type="caution">
    <text evidence="3">The sequence shown here is derived from an EMBL/GenBank/DDBJ whole genome shotgun (WGS) entry which is preliminary data.</text>
</comment>
<keyword evidence="4" id="KW-1185">Reference proteome</keyword>
<feature type="non-terminal residue" evidence="3">
    <location>
        <position position="159"/>
    </location>
</feature>
<sequence>YFCCYRYLCPLYYGDYPAVMHERLGERLPKFSREEKELLRNKLDFLGLNHYTSRFIAHVPNGIDENFFYKAQEVERIVEWEGGEKIGEKAASEWLYIVPWGLRKALNYIAQKYNNLPIYVTENGMDDEENNSLPLHEILDDKLRISYFKGYLAAVAQAI</sequence>